<name>A0A9Q3GPP0_9BASI</name>
<accession>A0A9Q3GPP0</accession>
<evidence type="ECO:0000313" key="2">
    <source>
        <dbReference type="Proteomes" id="UP000765509"/>
    </source>
</evidence>
<evidence type="ECO:0000313" key="1">
    <source>
        <dbReference type="EMBL" id="MBW0475286.1"/>
    </source>
</evidence>
<proteinExistence type="predicted"/>
<reference evidence="1" key="1">
    <citation type="submission" date="2021-03" db="EMBL/GenBank/DDBJ databases">
        <title>Draft genome sequence of rust myrtle Austropuccinia psidii MF-1, a brazilian biotype.</title>
        <authorList>
            <person name="Quecine M.C."/>
            <person name="Pachon D.M.R."/>
            <person name="Bonatelli M.L."/>
            <person name="Correr F.H."/>
            <person name="Franceschini L.M."/>
            <person name="Leite T.F."/>
            <person name="Margarido G.R.A."/>
            <person name="Almeida C.A."/>
            <person name="Ferrarezi J.A."/>
            <person name="Labate C.A."/>
        </authorList>
    </citation>
    <scope>NUCLEOTIDE SEQUENCE</scope>
    <source>
        <strain evidence="1">MF-1</strain>
    </source>
</reference>
<dbReference type="AlphaFoldDB" id="A0A9Q3GPP0"/>
<dbReference type="EMBL" id="AVOT02004046">
    <property type="protein sequence ID" value="MBW0475286.1"/>
    <property type="molecule type" value="Genomic_DNA"/>
</dbReference>
<dbReference type="Proteomes" id="UP000765509">
    <property type="component" value="Unassembled WGS sequence"/>
</dbReference>
<gene>
    <name evidence="1" type="ORF">O181_015001</name>
</gene>
<organism evidence="1 2">
    <name type="scientific">Austropuccinia psidii MF-1</name>
    <dbReference type="NCBI Taxonomy" id="1389203"/>
    <lineage>
        <taxon>Eukaryota</taxon>
        <taxon>Fungi</taxon>
        <taxon>Dikarya</taxon>
        <taxon>Basidiomycota</taxon>
        <taxon>Pucciniomycotina</taxon>
        <taxon>Pucciniomycetes</taxon>
        <taxon>Pucciniales</taxon>
        <taxon>Sphaerophragmiaceae</taxon>
        <taxon>Austropuccinia</taxon>
    </lineage>
</organism>
<comment type="caution">
    <text evidence="1">The sequence shown here is derived from an EMBL/GenBank/DDBJ whole genome shotgun (WGS) entry which is preliminary data.</text>
</comment>
<protein>
    <submittedName>
        <fullName evidence="1">Uncharacterized protein</fullName>
    </submittedName>
</protein>
<keyword evidence="2" id="KW-1185">Reference proteome</keyword>
<sequence>MAKREQFAINILYGQLTINWVQARIATTPIGGDYLWLRQPTSIIIIGNTPIGSPHSHNETQQEFTDLQLTLMIPQAVVHESISQILLEHCQFLHMIPFLDVTHQNEMHQEFWEELKSLLGQELEAYPKEDITGIVSVFPGKQKKLHIVFSL</sequence>